<dbReference type="EMBL" id="NBNE01001354">
    <property type="protein sequence ID" value="OWZ14364.1"/>
    <property type="molecule type" value="Genomic_DNA"/>
</dbReference>
<dbReference type="AlphaFoldDB" id="A0A225WAD3"/>
<evidence type="ECO:0000313" key="2">
    <source>
        <dbReference type="Proteomes" id="UP000198211"/>
    </source>
</evidence>
<dbReference type="Proteomes" id="UP000198211">
    <property type="component" value="Unassembled WGS sequence"/>
</dbReference>
<keyword evidence="2" id="KW-1185">Reference proteome</keyword>
<evidence type="ECO:0008006" key="3">
    <source>
        <dbReference type="Google" id="ProtNLM"/>
    </source>
</evidence>
<dbReference type="GO" id="GO:0003676">
    <property type="term" value="F:nucleic acid binding"/>
    <property type="evidence" value="ECO:0007669"/>
    <property type="project" value="InterPro"/>
</dbReference>
<protein>
    <recommendedName>
        <fullName evidence="3">Tc1-like transposase DDE domain-containing protein</fullName>
    </recommendedName>
</protein>
<comment type="caution">
    <text evidence="1">The sequence shown here is derived from an EMBL/GenBank/DDBJ whole genome shotgun (WGS) entry which is preliminary data.</text>
</comment>
<dbReference type="PANTHER" id="PTHR33939:SF1">
    <property type="entry name" value="DUF4371 DOMAIN-CONTAINING PROTEIN"/>
    <property type="match status" value="1"/>
</dbReference>
<dbReference type="Gene3D" id="3.30.420.10">
    <property type="entry name" value="Ribonuclease H-like superfamily/Ribonuclease H"/>
    <property type="match status" value="1"/>
</dbReference>
<proteinExistence type="predicted"/>
<dbReference type="OrthoDB" id="168086at2759"/>
<gene>
    <name evidence="1" type="ORF">PHMEG_00012172</name>
</gene>
<organism evidence="1 2">
    <name type="scientific">Phytophthora megakarya</name>
    <dbReference type="NCBI Taxonomy" id="4795"/>
    <lineage>
        <taxon>Eukaryota</taxon>
        <taxon>Sar</taxon>
        <taxon>Stramenopiles</taxon>
        <taxon>Oomycota</taxon>
        <taxon>Peronosporomycetes</taxon>
        <taxon>Peronosporales</taxon>
        <taxon>Peronosporaceae</taxon>
        <taxon>Phytophthora</taxon>
    </lineage>
</organism>
<dbReference type="InterPro" id="IPR036397">
    <property type="entry name" value="RNaseH_sf"/>
</dbReference>
<accession>A0A225WAD3</accession>
<evidence type="ECO:0000313" key="1">
    <source>
        <dbReference type="EMBL" id="OWZ14364.1"/>
    </source>
</evidence>
<name>A0A225WAD3_9STRA</name>
<sequence>MRRLLRPLGYRYIKGENRHYLADSVQNSAFRATYLQRKNTNRDKKNNPIRPEVYLDGSYVNVNHVRGATWLSGDRKRYPASVQHDESLFKPQLLELVRANKSPPFYMATAIATMYKHLVYFTPPYHPELQPIELIWGNMKGWISRHPAKTIGDLEEKVAGSKEHIKSENWNKAYRHIQKEENHFYGL</sequence>
<dbReference type="PANTHER" id="PTHR33939">
    <property type="entry name" value="PROTEIN CBG22215"/>
    <property type="match status" value="1"/>
</dbReference>
<reference evidence="2" key="1">
    <citation type="submission" date="2017-03" db="EMBL/GenBank/DDBJ databases">
        <title>Phytopthora megakarya and P. palmivora, two closely related causual agents of cacao black pod achieved similar genome size and gene model numbers by different mechanisms.</title>
        <authorList>
            <person name="Ali S."/>
            <person name="Shao J."/>
            <person name="Larry D.J."/>
            <person name="Kronmiller B."/>
            <person name="Shen D."/>
            <person name="Strem M.D."/>
            <person name="Melnick R.L."/>
            <person name="Guiltinan M.J."/>
            <person name="Tyler B.M."/>
            <person name="Meinhardt L.W."/>
            <person name="Bailey B.A."/>
        </authorList>
    </citation>
    <scope>NUCLEOTIDE SEQUENCE [LARGE SCALE GENOMIC DNA]</scope>
    <source>
        <strain evidence="2">zdho120</strain>
    </source>
</reference>